<dbReference type="Proteomes" id="UP000008207">
    <property type="component" value="Chromosome"/>
</dbReference>
<dbReference type="OrthoDB" id="7907296at2"/>
<organism evidence="2 3">
    <name type="scientific">Methylobacterium nodulans (strain LMG 21967 / CNCM I-2342 / ORS 2060)</name>
    <dbReference type="NCBI Taxonomy" id="460265"/>
    <lineage>
        <taxon>Bacteria</taxon>
        <taxon>Pseudomonadati</taxon>
        <taxon>Pseudomonadota</taxon>
        <taxon>Alphaproteobacteria</taxon>
        <taxon>Hyphomicrobiales</taxon>
        <taxon>Methylobacteriaceae</taxon>
        <taxon>Methylobacterium</taxon>
    </lineage>
</organism>
<evidence type="ECO:0000259" key="1">
    <source>
        <dbReference type="Pfam" id="PF01494"/>
    </source>
</evidence>
<evidence type="ECO:0000313" key="2">
    <source>
        <dbReference type="EMBL" id="ACL60429.1"/>
    </source>
</evidence>
<accession>B8IPB1</accession>
<gene>
    <name evidence="2" type="ordered locus">Mnod_5587</name>
</gene>
<evidence type="ECO:0000313" key="3">
    <source>
        <dbReference type="Proteomes" id="UP000008207"/>
    </source>
</evidence>
<dbReference type="RefSeq" id="WP_015932034.1">
    <property type="nucleotide sequence ID" value="NC_011894.1"/>
</dbReference>
<reference evidence="2 3" key="1">
    <citation type="submission" date="2009-01" db="EMBL/GenBank/DDBJ databases">
        <title>Complete sequence of chromosome of Methylobacterium nodulans ORS 2060.</title>
        <authorList>
            <consortium name="US DOE Joint Genome Institute"/>
            <person name="Lucas S."/>
            <person name="Copeland A."/>
            <person name="Lapidus A."/>
            <person name="Glavina del Rio T."/>
            <person name="Dalin E."/>
            <person name="Tice H."/>
            <person name="Bruce D."/>
            <person name="Goodwin L."/>
            <person name="Pitluck S."/>
            <person name="Sims D."/>
            <person name="Brettin T."/>
            <person name="Detter J.C."/>
            <person name="Han C."/>
            <person name="Larimer F."/>
            <person name="Land M."/>
            <person name="Hauser L."/>
            <person name="Kyrpides N."/>
            <person name="Ivanova N."/>
            <person name="Marx C.J."/>
            <person name="Richardson P."/>
        </authorList>
    </citation>
    <scope>NUCLEOTIDE SEQUENCE [LARGE SCALE GENOMIC DNA]</scope>
    <source>
        <strain evidence="3">LMG 21967 / CNCM I-2342 / ORS 2060</strain>
    </source>
</reference>
<dbReference type="InterPro" id="IPR051205">
    <property type="entry name" value="UbiH/COQ6_monooxygenase"/>
</dbReference>
<dbReference type="HOGENOM" id="CLU_723224_0_0_5"/>
<dbReference type="GO" id="GO:0004497">
    <property type="term" value="F:monooxygenase activity"/>
    <property type="evidence" value="ECO:0007669"/>
    <property type="project" value="UniProtKB-KW"/>
</dbReference>
<dbReference type="KEGG" id="mno:Mnod_5587"/>
<feature type="domain" description="FAD-binding" evidence="1">
    <location>
        <begin position="2"/>
        <end position="292"/>
    </location>
</feature>
<keyword evidence="2" id="KW-0503">Monooxygenase</keyword>
<dbReference type="PANTHER" id="PTHR43876">
    <property type="entry name" value="UBIQUINONE BIOSYNTHESIS MONOOXYGENASE COQ6, MITOCHONDRIAL"/>
    <property type="match status" value="1"/>
</dbReference>
<dbReference type="Gene3D" id="3.50.50.60">
    <property type="entry name" value="FAD/NAD(P)-binding domain"/>
    <property type="match status" value="1"/>
</dbReference>
<dbReference type="eggNOG" id="COG0654">
    <property type="taxonomic scope" value="Bacteria"/>
</dbReference>
<dbReference type="STRING" id="460265.Mnod_5587"/>
<dbReference type="InterPro" id="IPR002938">
    <property type="entry name" value="FAD-bd"/>
</dbReference>
<dbReference type="PANTHER" id="PTHR43876:SF7">
    <property type="entry name" value="UBIQUINONE BIOSYNTHESIS MONOOXYGENASE COQ6, MITOCHONDRIAL"/>
    <property type="match status" value="1"/>
</dbReference>
<name>B8IPB1_METNO</name>
<dbReference type="PRINTS" id="PR00420">
    <property type="entry name" value="RNGMNOXGNASE"/>
</dbReference>
<keyword evidence="2" id="KW-0560">Oxidoreductase</keyword>
<dbReference type="Pfam" id="PF01494">
    <property type="entry name" value="FAD_binding_3"/>
    <property type="match status" value="1"/>
</dbReference>
<dbReference type="InterPro" id="IPR036188">
    <property type="entry name" value="FAD/NAD-bd_sf"/>
</dbReference>
<protein>
    <submittedName>
        <fullName evidence="2">Monooxygenase FAD-binding</fullName>
    </submittedName>
</protein>
<dbReference type="GO" id="GO:0071949">
    <property type="term" value="F:FAD binding"/>
    <property type="evidence" value="ECO:0007669"/>
    <property type="project" value="InterPro"/>
</dbReference>
<dbReference type="SUPFAM" id="SSF51905">
    <property type="entry name" value="FAD/NAD(P)-binding domain"/>
    <property type="match status" value="1"/>
</dbReference>
<proteinExistence type="predicted"/>
<dbReference type="EMBL" id="CP001349">
    <property type="protein sequence ID" value="ACL60429.1"/>
    <property type="molecule type" value="Genomic_DNA"/>
</dbReference>
<dbReference type="AlphaFoldDB" id="B8IPB1"/>
<sequence length="398" mass="44093">MQTDVAVVGGGLAGALAAAMLGRAGHDVVIIDPHEVYPPDFRCEKLEQGHMEVLGRCGLAEAVLRTATHTGQLWIARFGRIVDKVPFDQYGLAYDRLVNAIRAEIPPSVRVCRAFVDAVTPHADGSRVRLSGDREIRARLVVLASGPNWTLRQALGMSRELVSPCHSITIGFDLEPMDGGDFAFPGLQYNPERGAEGMAYLSLFRIGRSMRANLFLYQALKSPWLKSFREDPDAALRTLMPRLARVIGSYRVVGPIKVRPTDLYHLRDIERPGLVLVGDAFATPCPATGTGSLKVFTDIERLCRVHIPRWLETPGMGEEKMRAFYADPVKTACDAMSVARAFELRALSINQGLSWEARRWLRFGMRLVRWASRSALQIPVRMLERSRRSAPSSADSVG</sequence>
<keyword evidence="3" id="KW-1185">Reference proteome</keyword>